<reference evidence="1" key="1">
    <citation type="journal article" date="2015" name="Nature">
        <title>Complex archaea that bridge the gap between prokaryotes and eukaryotes.</title>
        <authorList>
            <person name="Spang A."/>
            <person name="Saw J.H."/>
            <person name="Jorgensen S.L."/>
            <person name="Zaremba-Niedzwiedzka K."/>
            <person name="Martijn J."/>
            <person name="Lind A.E."/>
            <person name="van Eijk R."/>
            <person name="Schleper C."/>
            <person name="Guy L."/>
            <person name="Ettema T.J."/>
        </authorList>
    </citation>
    <scope>NUCLEOTIDE SEQUENCE</scope>
</reference>
<dbReference type="AlphaFoldDB" id="A0A0F9K312"/>
<protein>
    <submittedName>
        <fullName evidence="1">Uncharacterized protein</fullName>
    </submittedName>
</protein>
<sequence>MQKTPPGKPIKLWSDWSAGVGHLVDDSRVPGMAYASALLGLRGELRPAPFLNVVTTSLLELVMSWLFDSSASTSFGVAAALQPASGETVAPVGTATGGGAGSSPLTFSYTVPAGANRAIVVVTMGDTGSNPSGVTFDGDALTLIRGRLFAGTTISIWVRVAPTVTTGNVVITQAGAGLLVGGATSYVGVHQSTPSNDDNDSAILGSSGPMTFPLTGVQNGYLVDGMVLDSGTEGTPSASQTDLLDQNQAGIDLRMSEKAVSSGEHHFQYFFEATANSNDAHPFLYALRGFRLGSNVTLHKVDLSNGDFATFEAGSKVFTVDPGQIWPGQPAKYEGFWWLPAGNNNTPRKLSVVGTGDVTTDTLDSPASPFVPGSEHITAFGNQMAIHMKEGVSGVPGLPGIGANDGGVSILKVGGAPATASNWGSVFPVGDVTDRAAGLVNHQGATFVLMPDGLYSFNSKGRSGLVHGSLGAWENAHINIPMSTYKGSIVIPHPSGLLLYTLGEEPINIGVDVGATLGVLPPSGVTELHGGIHHSTDTVSDFIYEVYQPDNTSTSALLLCGYQAGRDFVWQSLGTLTLLDPQFMLGCKVARNGRSESKSHVTPTLWTQSGSDLVYMKLDPAASPFHARSDPHKVVTSGEAWLSELILTEPVDLTGMVVVVSEDMTTGDEWQISMVSNGSGKDSNIGWVKTGGRHVLKVERHSVTRLSLHIKFTGTSAADRVPPALKEISLFGT</sequence>
<evidence type="ECO:0000313" key="1">
    <source>
        <dbReference type="EMBL" id="KKM16508.1"/>
    </source>
</evidence>
<organism evidence="1">
    <name type="scientific">marine sediment metagenome</name>
    <dbReference type="NCBI Taxonomy" id="412755"/>
    <lineage>
        <taxon>unclassified sequences</taxon>
        <taxon>metagenomes</taxon>
        <taxon>ecological metagenomes</taxon>
    </lineage>
</organism>
<dbReference type="EMBL" id="LAZR01014659">
    <property type="protein sequence ID" value="KKM16508.1"/>
    <property type="molecule type" value="Genomic_DNA"/>
</dbReference>
<gene>
    <name evidence="1" type="ORF">LCGC14_1685150</name>
</gene>
<comment type="caution">
    <text evidence="1">The sequence shown here is derived from an EMBL/GenBank/DDBJ whole genome shotgun (WGS) entry which is preliminary data.</text>
</comment>
<feature type="non-terminal residue" evidence="1">
    <location>
        <position position="733"/>
    </location>
</feature>
<proteinExistence type="predicted"/>
<name>A0A0F9K312_9ZZZZ</name>
<accession>A0A0F9K312</accession>